<gene>
    <name evidence="1" type="ORF">UFOPK2579_00214</name>
</gene>
<reference evidence="1" key="1">
    <citation type="submission" date="2020-05" db="EMBL/GenBank/DDBJ databases">
        <authorList>
            <person name="Chiriac C."/>
            <person name="Salcher M."/>
            <person name="Ghai R."/>
            <person name="Kavagutti S V."/>
        </authorList>
    </citation>
    <scope>NUCLEOTIDE SEQUENCE</scope>
</reference>
<protein>
    <submittedName>
        <fullName evidence="1">Unannotated protein</fullName>
    </submittedName>
</protein>
<accession>A0A6J6NN90</accession>
<organism evidence="1">
    <name type="scientific">freshwater metagenome</name>
    <dbReference type="NCBI Taxonomy" id="449393"/>
    <lineage>
        <taxon>unclassified sequences</taxon>
        <taxon>metagenomes</taxon>
        <taxon>ecological metagenomes</taxon>
    </lineage>
</organism>
<dbReference type="EMBL" id="CAEZXR010000014">
    <property type="protein sequence ID" value="CAB4687877.1"/>
    <property type="molecule type" value="Genomic_DNA"/>
</dbReference>
<name>A0A6J6NN90_9ZZZZ</name>
<dbReference type="AlphaFoldDB" id="A0A6J6NN90"/>
<evidence type="ECO:0000313" key="1">
    <source>
        <dbReference type="EMBL" id="CAB4687877.1"/>
    </source>
</evidence>
<sequence>MVTLIIVVAIVATTWYVACGASVPSTARSRRHDDERRLRLLEREPERVHTGDLERLMRAHELPEDEIRMVADKAHRQGIKPFTMWMWAKRFDVHTLTVVIAADLSHDELLGHLGNGTLPDLEELRVFAALNGLTTTHVARAGRTPRRVSPRAVPPAAFGSSVSARIRTEPVIHEPGTWPLAG</sequence>
<proteinExistence type="predicted"/>